<proteinExistence type="inferred from homology"/>
<sequence length="247" mass="27411">MQLYNFAVCLWLANFFIALGEMTLAGAFASFYFSRRDPSRLMPTCPLFLSLGRALLYHMGSLALGTLLITLLGLIRAFLLYLEKKLKAAENPVAKGMLRCCGCCMWCLDKFLRFLNRNAYIIIAIYGYGFCRAAKDAFGLILRNVVRVFVVDKVTDFLLIIGKLVVCGLSGAVAYFFLDSSLTSKHLPSALASIQPPHLYYFIIIVLGSYLIAKAFFSVYEMGVDTIFLCFCESSSFLISVSGPCGT</sequence>
<accession>A0A3P7LET8</accession>
<feature type="transmembrane region" description="Helical" evidence="7">
    <location>
        <begin position="198"/>
        <end position="217"/>
    </location>
</feature>
<comment type="subcellular location">
    <subcellularLocation>
        <location evidence="7">Cell membrane</location>
        <topology evidence="7">Multi-pass membrane protein</topology>
    </subcellularLocation>
    <subcellularLocation>
        <location evidence="1">Membrane</location>
        <topology evidence="1">Multi-pass membrane protein</topology>
    </subcellularLocation>
</comment>
<gene>
    <name evidence="8" type="ORF">DILT_LOCUS7711</name>
</gene>
<keyword evidence="6" id="KW-0325">Glycoprotein</keyword>
<dbReference type="GO" id="GO:0005886">
    <property type="term" value="C:plasma membrane"/>
    <property type="evidence" value="ECO:0007669"/>
    <property type="project" value="UniProtKB-SubCell"/>
</dbReference>
<keyword evidence="3 7" id="KW-0812">Transmembrane</keyword>
<dbReference type="PANTHER" id="PTHR12385:SF14">
    <property type="entry name" value="CHOLINE TRANSPORTER-LIKE 2"/>
    <property type="match status" value="1"/>
</dbReference>
<dbReference type="PANTHER" id="PTHR12385">
    <property type="entry name" value="CHOLINE TRANSPORTER-LIKE (SLC FAMILY 44)"/>
    <property type="match status" value="1"/>
</dbReference>
<feature type="transmembrane region" description="Helical" evidence="7">
    <location>
        <begin position="154"/>
        <end position="178"/>
    </location>
</feature>
<comment type="similarity">
    <text evidence="2 7">Belongs to the CTL (choline transporter-like) family.</text>
</comment>
<evidence type="ECO:0000256" key="2">
    <source>
        <dbReference type="ARBA" id="ARBA00007168"/>
    </source>
</evidence>
<dbReference type="GO" id="GO:0022857">
    <property type="term" value="F:transmembrane transporter activity"/>
    <property type="evidence" value="ECO:0007669"/>
    <property type="project" value="UniProtKB-UniRule"/>
</dbReference>
<keyword evidence="5 7" id="KW-0472">Membrane</keyword>
<evidence type="ECO:0000256" key="6">
    <source>
        <dbReference type="ARBA" id="ARBA00023180"/>
    </source>
</evidence>
<dbReference type="InterPro" id="IPR007603">
    <property type="entry name" value="Choline_transptr-like"/>
</dbReference>
<name>A0A3P7LET8_DIBLA</name>
<dbReference type="EMBL" id="UYRU01052462">
    <property type="protein sequence ID" value="VDN11880.1"/>
    <property type="molecule type" value="Genomic_DNA"/>
</dbReference>
<evidence type="ECO:0000313" key="8">
    <source>
        <dbReference type="EMBL" id="VDN11880.1"/>
    </source>
</evidence>
<dbReference type="AlphaFoldDB" id="A0A3P7LET8"/>
<feature type="transmembrane region" description="Helical" evidence="7">
    <location>
        <begin position="12"/>
        <end position="33"/>
    </location>
</feature>
<dbReference type="Pfam" id="PF04515">
    <property type="entry name" value="Choline_transpo"/>
    <property type="match status" value="1"/>
</dbReference>
<dbReference type="OrthoDB" id="420519at2759"/>
<evidence type="ECO:0000313" key="9">
    <source>
        <dbReference type="Proteomes" id="UP000281553"/>
    </source>
</evidence>
<evidence type="ECO:0000256" key="1">
    <source>
        <dbReference type="ARBA" id="ARBA00004141"/>
    </source>
</evidence>
<evidence type="ECO:0000256" key="5">
    <source>
        <dbReference type="ARBA" id="ARBA00023136"/>
    </source>
</evidence>
<feature type="transmembrane region" description="Helical" evidence="7">
    <location>
        <begin position="54"/>
        <end position="82"/>
    </location>
</feature>
<reference evidence="8 9" key="1">
    <citation type="submission" date="2018-11" db="EMBL/GenBank/DDBJ databases">
        <authorList>
            <consortium name="Pathogen Informatics"/>
        </authorList>
    </citation>
    <scope>NUCLEOTIDE SEQUENCE [LARGE SCALE GENOMIC DNA]</scope>
</reference>
<dbReference type="Proteomes" id="UP000281553">
    <property type="component" value="Unassembled WGS sequence"/>
</dbReference>
<keyword evidence="9" id="KW-1185">Reference proteome</keyword>
<organism evidence="8 9">
    <name type="scientific">Dibothriocephalus latus</name>
    <name type="common">Fish tapeworm</name>
    <name type="synonym">Diphyllobothrium latum</name>
    <dbReference type="NCBI Taxonomy" id="60516"/>
    <lineage>
        <taxon>Eukaryota</taxon>
        <taxon>Metazoa</taxon>
        <taxon>Spiralia</taxon>
        <taxon>Lophotrochozoa</taxon>
        <taxon>Platyhelminthes</taxon>
        <taxon>Cestoda</taxon>
        <taxon>Eucestoda</taxon>
        <taxon>Diphyllobothriidea</taxon>
        <taxon>Diphyllobothriidae</taxon>
        <taxon>Dibothriocephalus</taxon>
    </lineage>
</organism>
<protein>
    <recommendedName>
        <fullName evidence="7">Choline transporter-like protein</fullName>
    </recommendedName>
</protein>
<evidence type="ECO:0000256" key="7">
    <source>
        <dbReference type="RuleBase" id="RU368066"/>
    </source>
</evidence>
<comment type="function">
    <text evidence="7">Choline transporter.</text>
</comment>
<keyword evidence="4 7" id="KW-1133">Transmembrane helix</keyword>
<evidence type="ECO:0000256" key="3">
    <source>
        <dbReference type="ARBA" id="ARBA00022692"/>
    </source>
</evidence>
<comment type="caution">
    <text evidence="7">Lacks conserved residue(s) required for the propagation of feature annotation.</text>
</comment>
<evidence type="ECO:0000256" key="4">
    <source>
        <dbReference type="ARBA" id="ARBA00022989"/>
    </source>
</evidence>